<dbReference type="EMBL" id="PKPP01002367">
    <property type="protein sequence ID" value="PWA75701.1"/>
    <property type="molecule type" value="Genomic_DNA"/>
</dbReference>
<gene>
    <name evidence="1" type="ORF">CTI12_AA226230</name>
</gene>
<organism evidence="1 2">
    <name type="scientific">Artemisia annua</name>
    <name type="common">Sweet wormwood</name>
    <dbReference type="NCBI Taxonomy" id="35608"/>
    <lineage>
        <taxon>Eukaryota</taxon>
        <taxon>Viridiplantae</taxon>
        <taxon>Streptophyta</taxon>
        <taxon>Embryophyta</taxon>
        <taxon>Tracheophyta</taxon>
        <taxon>Spermatophyta</taxon>
        <taxon>Magnoliopsida</taxon>
        <taxon>eudicotyledons</taxon>
        <taxon>Gunneridae</taxon>
        <taxon>Pentapetalae</taxon>
        <taxon>asterids</taxon>
        <taxon>campanulids</taxon>
        <taxon>Asterales</taxon>
        <taxon>Asteraceae</taxon>
        <taxon>Asteroideae</taxon>
        <taxon>Anthemideae</taxon>
        <taxon>Artemisiinae</taxon>
        <taxon>Artemisia</taxon>
    </lineage>
</organism>
<accession>A0A2U1NQD8</accession>
<dbReference type="Proteomes" id="UP000245207">
    <property type="component" value="Unassembled WGS sequence"/>
</dbReference>
<sequence length="58" mass="6541">MIVRTLDWVACDIDDILIELATKAMHREIIAAIPNQYQIQSATTGFNIGIDDKRPKGR</sequence>
<evidence type="ECO:0000313" key="2">
    <source>
        <dbReference type="Proteomes" id="UP000245207"/>
    </source>
</evidence>
<evidence type="ECO:0000313" key="1">
    <source>
        <dbReference type="EMBL" id="PWA75701.1"/>
    </source>
</evidence>
<reference evidence="1 2" key="1">
    <citation type="journal article" date="2018" name="Mol. Plant">
        <title>The genome of Artemisia annua provides insight into the evolution of Asteraceae family and artemisinin biosynthesis.</title>
        <authorList>
            <person name="Shen Q."/>
            <person name="Zhang L."/>
            <person name="Liao Z."/>
            <person name="Wang S."/>
            <person name="Yan T."/>
            <person name="Shi P."/>
            <person name="Liu M."/>
            <person name="Fu X."/>
            <person name="Pan Q."/>
            <person name="Wang Y."/>
            <person name="Lv Z."/>
            <person name="Lu X."/>
            <person name="Zhang F."/>
            <person name="Jiang W."/>
            <person name="Ma Y."/>
            <person name="Chen M."/>
            <person name="Hao X."/>
            <person name="Li L."/>
            <person name="Tang Y."/>
            <person name="Lv G."/>
            <person name="Zhou Y."/>
            <person name="Sun X."/>
            <person name="Brodelius P.E."/>
            <person name="Rose J.K.C."/>
            <person name="Tang K."/>
        </authorList>
    </citation>
    <scope>NUCLEOTIDE SEQUENCE [LARGE SCALE GENOMIC DNA]</scope>
    <source>
        <strain evidence="2">cv. Huhao1</strain>
        <tissue evidence="1">Leaf</tissue>
    </source>
</reference>
<protein>
    <submittedName>
        <fullName evidence="1">Uncharacterized protein</fullName>
    </submittedName>
</protein>
<dbReference type="AlphaFoldDB" id="A0A2U1NQD8"/>
<keyword evidence="2" id="KW-1185">Reference proteome</keyword>
<comment type="caution">
    <text evidence="1">The sequence shown here is derived from an EMBL/GenBank/DDBJ whole genome shotgun (WGS) entry which is preliminary data.</text>
</comment>
<proteinExistence type="predicted"/>
<name>A0A2U1NQD8_ARTAN</name>